<evidence type="ECO:0000259" key="3">
    <source>
        <dbReference type="Pfam" id="PF26366"/>
    </source>
</evidence>
<proteinExistence type="predicted"/>
<dbReference type="InterPro" id="IPR058407">
    <property type="entry name" value="DUF8094"/>
</dbReference>
<dbReference type="AlphaFoldDB" id="A0A366LJX5"/>
<gene>
    <name evidence="4" type="ORF">DP939_42230</name>
</gene>
<dbReference type="RefSeq" id="WP_113986458.1">
    <property type="nucleotide sequence ID" value="NZ_QMEY01000037.1"/>
</dbReference>
<feature type="domain" description="DUF8094" evidence="3">
    <location>
        <begin position="46"/>
        <end position="319"/>
    </location>
</feature>
<organism evidence="4 5">
    <name type="scientific">Spongiactinospora rosea</name>
    <dbReference type="NCBI Taxonomy" id="2248750"/>
    <lineage>
        <taxon>Bacteria</taxon>
        <taxon>Bacillati</taxon>
        <taxon>Actinomycetota</taxon>
        <taxon>Actinomycetes</taxon>
        <taxon>Streptosporangiales</taxon>
        <taxon>Streptosporangiaceae</taxon>
        <taxon>Spongiactinospora</taxon>
    </lineage>
</organism>
<dbReference type="PROSITE" id="PS51257">
    <property type="entry name" value="PROKAR_LIPOPROTEIN"/>
    <property type="match status" value="1"/>
</dbReference>
<dbReference type="OrthoDB" id="3510378at2"/>
<feature type="region of interest" description="Disordered" evidence="1">
    <location>
        <begin position="27"/>
        <end position="46"/>
    </location>
</feature>
<feature type="compositionally biased region" description="Low complexity" evidence="1">
    <location>
        <begin position="27"/>
        <end position="45"/>
    </location>
</feature>
<dbReference type="Proteomes" id="UP000253303">
    <property type="component" value="Unassembled WGS sequence"/>
</dbReference>
<dbReference type="EMBL" id="QMEY01000037">
    <property type="protein sequence ID" value="RBQ14171.1"/>
    <property type="molecule type" value="Genomic_DNA"/>
</dbReference>
<evidence type="ECO:0000313" key="4">
    <source>
        <dbReference type="EMBL" id="RBQ14171.1"/>
    </source>
</evidence>
<name>A0A366LJX5_9ACTN</name>
<evidence type="ECO:0000313" key="5">
    <source>
        <dbReference type="Proteomes" id="UP000253303"/>
    </source>
</evidence>
<accession>A0A366LJX5</accession>
<protein>
    <recommendedName>
        <fullName evidence="3">DUF8094 domain-containing protein</fullName>
    </recommendedName>
</protein>
<sequence length="335" mass="35867">MINRIAFVPALVLMAGLTAACQAPATTSVTTRPASSPAPTSATAPLTQRDASLIHARYQRLFTQAGKARGKGMEDAEAGLALRLTRGQLRLAALEKDDTPFPPFKITKAEFTIPRPLPGQSRWFLATLNYAGSSTTTHLIFAETRDGWRVVAATISEASQPLPAPALDRQGLATALGPQARDLVATPRQVVQAHTTLAAKARYDGHIRAILAPGEQTSKMATDIQSERAVLRGQWRLTLAARALPGIYALRTADGGALVWYGMRDTQTLTRSTPLAGSISFSKPNAATLSRHRSFTRRAVIDGAGCYLAVIPSRKSKATTWIAGSMYLTLDIHGS</sequence>
<feature type="chain" id="PRO_5016679509" description="DUF8094 domain-containing protein" evidence="2">
    <location>
        <begin position="26"/>
        <end position="335"/>
    </location>
</feature>
<comment type="caution">
    <text evidence="4">The sequence shown here is derived from an EMBL/GenBank/DDBJ whole genome shotgun (WGS) entry which is preliminary data.</text>
</comment>
<dbReference type="Pfam" id="PF26366">
    <property type="entry name" value="DUF8094"/>
    <property type="match status" value="1"/>
</dbReference>
<reference evidence="4 5" key="1">
    <citation type="submission" date="2018-06" db="EMBL/GenBank/DDBJ databases">
        <title>Sphaerisporangium craniellae sp. nov., isolated from a marine sponge in the South China Sea.</title>
        <authorList>
            <person name="Li L."/>
        </authorList>
    </citation>
    <scope>NUCLEOTIDE SEQUENCE [LARGE SCALE GENOMIC DNA]</scope>
    <source>
        <strain evidence="4 5">LHW63015</strain>
    </source>
</reference>
<evidence type="ECO:0000256" key="2">
    <source>
        <dbReference type="SAM" id="SignalP"/>
    </source>
</evidence>
<keyword evidence="5" id="KW-1185">Reference proteome</keyword>
<evidence type="ECO:0000256" key="1">
    <source>
        <dbReference type="SAM" id="MobiDB-lite"/>
    </source>
</evidence>
<feature type="signal peptide" evidence="2">
    <location>
        <begin position="1"/>
        <end position="25"/>
    </location>
</feature>
<keyword evidence="2" id="KW-0732">Signal</keyword>